<comment type="pathway">
    <text evidence="1 10">Amino-acid biosynthesis; L-phenylalanine biosynthesis; phenylpyruvate from prephenate: step 1/1.</text>
</comment>
<dbReference type="FunFam" id="3.30.70.260:FF:000012">
    <property type="entry name" value="Prephenate dehydratase"/>
    <property type="match status" value="1"/>
</dbReference>
<dbReference type="SUPFAM" id="SSF55021">
    <property type="entry name" value="ACT-like"/>
    <property type="match status" value="1"/>
</dbReference>
<dbReference type="InterPro" id="IPR018528">
    <property type="entry name" value="Preph_deHydtase_CS"/>
</dbReference>
<dbReference type="InterPro" id="IPR001086">
    <property type="entry name" value="Preph_deHydtase"/>
</dbReference>
<comment type="catalytic activity">
    <reaction evidence="8 10">
        <text>prephenate + H(+) = 3-phenylpyruvate + CO2 + H2O</text>
        <dbReference type="Rhea" id="RHEA:21648"/>
        <dbReference type="ChEBI" id="CHEBI:15377"/>
        <dbReference type="ChEBI" id="CHEBI:15378"/>
        <dbReference type="ChEBI" id="CHEBI:16526"/>
        <dbReference type="ChEBI" id="CHEBI:18005"/>
        <dbReference type="ChEBI" id="CHEBI:29934"/>
        <dbReference type="EC" id="4.2.1.51"/>
    </reaction>
</comment>
<dbReference type="NCBIfam" id="NF008865">
    <property type="entry name" value="PRK11898.1"/>
    <property type="match status" value="1"/>
</dbReference>
<evidence type="ECO:0000256" key="8">
    <source>
        <dbReference type="ARBA" id="ARBA00047848"/>
    </source>
</evidence>
<dbReference type="GO" id="GO:0009094">
    <property type="term" value="P:L-phenylalanine biosynthetic process"/>
    <property type="evidence" value="ECO:0007669"/>
    <property type="project" value="UniProtKB-UniPathway"/>
</dbReference>
<dbReference type="PIRSF" id="PIRSF001500">
    <property type="entry name" value="Chor_mut_pdt_Ppr"/>
    <property type="match status" value="1"/>
</dbReference>
<dbReference type="CDD" id="cd13632">
    <property type="entry name" value="PBP2_Aa-PDT_like"/>
    <property type="match status" value="1"/>
</dbReference>
<dbReference type="SUPFAM" id="SSF53850">
    <property type="entry name" value="Periplasmic binding protein-like II"/>
    <property type="match status" value="1"/>
</dbReference>
<evidence type="ECO:0000256" key="9">
    <source>
        <dbReference type="PIRSR" id="PIRSR001500-2"/>
    </source>
</evidence>
<keyword evidence="14" id="KW-1185">Reference proteome</keyword>
<name>A0A2U1FBR0_9PSEU</name>
<dbReference type="EC" id="4.2.1.51" evidence="2 10"/>
<evidence type="ECO:0000313" key="14">
    <source>
        <dbReference type="Proteomes" id="UP000245639"/>
    </source>
</evidence>
<evidence type="ECO:0000256" key="5">
    <source>
        <dbReference type="ARBA" id="ARBA00023141"/>
    </source>
</evidence>
<dbReference type="PANTHER" id="PTHR21022">
    <property type="entry name" value="PREPHENATE DEHYDRATASE P PROTEIN"/>
    <property type="match status" value="1"/>
</dbReference>
<reference evidence="13 14" key="1">
    <citation type="submission" date="2018-04" db="EMBL/GenBank/DDBJ databases">
        <title>Genomic Encyclopedia of Type Strains, Phase IV (KMG-IV): sequencing the most valuable type-strain genomes for metagenomic binning, comparative biology and taxonomic classification.</title>
        <authorList>
            <person name="Goeker M."/>
        </authorList>
    </citation>
    <scope>NUCLEOTIDE SEQUENCE [LARGE SCALE GENOMIC DNA]</scope>
    <source>
        <strain evidence="13 14">DSM 45771</strain>
    </source>
</reference>
<accession>A0A2U1FBR0</accession>
<evidence type="ECO:0000256" key="10">
    <source>
        <dbReference type="RuleBase" id="RU361254"/>
    </source>
</evidence>
<keyword evidence="7 10" id="KW-0456">Lyase</keyword>
<protein>
    <recommendedName>
        <fullName evidence="3 10">Prephenate dehydratase</fullName>
        <shortName evidence="10">PDT</shortName>
        <ecNumber evidence="2 10">4.2.1.51</ecNumber>
    </recommendedName>
</protein>
<feature type="domain" description="Prephenate dehydratase" evidence="11">
    <location>
        <begin position="7"/>
        <end position="193"/>
    </location>
</feature>
<evidence type="ECO:0000259" key="12">
    <source>
        <dbReference type="PROSITE" id="PS51671"/>
    </source>
</evidence>
<feature type="site" description="Essential for prephenate dehydratase activity" evidence="9">
    <location>
        <position position="186"/>
    </location>
</feature>
<keyword evidence="5 10" id="KW-0057">Aromatic amino acid biosynthesis</keyword>
<dbReference type="CDD" id="cd04905">
    <property type="entry name" value="ACT_CM-PDT"/>
    <property type="match status" value="1"/>
</dbReference>
<dbReference type="EMBL" id="QEKW01000006">
    <property type="protein sequence ID" value="PVZ09596.1"/>
    <property type="molecule type" value="Genomic_DNA"/>
</dbReference>
<dbReference type="InterPro" id="IPR002912">
    <property type="entry name" value="ACT_dom"/>
</dbReference>
<dbReference type="GO" id="GO:0005737">
    <property type="term" value="C:cytoplasm"/>
    <property type="evidence" value="ECO:0007669"/>
    <property type="project" value="TreeGrafter"/>
</dbReference>
<evidence type="ECO:0000256" key="4">
    <source>
        <dbReference type="ARBA" id="ARBA00022605"/>
    </source>
</evidence>
<keyword evidence="4 10" id="KW-0028">Amino-acid biosynthesis</keyword>
<dbReference type="InterPro" id="IPR045865">
    <property type="entry name" value="ACT-like_dom_sf"/>
</dbReference>
<sequence>MDVTGQRVAFLGPHGTFCEQALHTLGPGVLDDALGDPEPELRPLPSTTAALDAVRAGDADAACVPVENSVEGGVPATMDGLVETPPLVIVREILLPVRFAVLVRPGTTGETVTSVASHPHGEAQTRRWIAEHLPGAEVRLTSSTAAAAAQVAAGEVDAAVCAPVAATHHGLEALASDVHDTGDAVTRFVLVRRPDGRPLPAPTGADRTSLAATTVNRPGALLAVLTEIAVRGVDLTRIESRPLRDRRGEYWFFLDGTGHVAEPAMGEALAALRRRCTDVRFLGSYPRAHLAGSGDDATRAADPGPGQTVKDYTEAGAWLAALRDGTGA</sequence>
<evidence type="ECO:0000313" key="13">
    <source>
        <dbReference type="EMBL" id="PVZ09596.1"/>
    </source>
</evidence>
<dbReference type="Pfam" id="PF01842">
    <property type="entry name" value="ACT"/>
    <property type="match status" value="1"/>
</dbReference>
<gene>
    <name evidence="10" type="primary">pheA</name>
    <name evidence="13" type="ORF">C8D89_106260</name>
</gene>
<evidence type="ECO:0000256" key="3">
    <source>
        <dbReference type="ARBA" id="ARBA00021872"/>
    </source>
</evidence>
<evidence type="ECO:0000256" key="7">
    <source>
        <dbReference type="ARBA" id="ARBA00023239"/>
    </source>
</evidence>
<keyword evidence="6 10" id="KW-0584">Phenylalanine biosynthesis</keyword>
<dbReference type="UniPathway" id="UPA00121">
    <property type="reaction ID" value="UER00345"/>
</dbReference>
<evidence type="ECO:0000256" key="2">
    <source>
        <dbReference type="ARBA" id="ARBA00013147"/>
    </source>
</evidence>
<feature type="domain" description="ACT" evidence="12">
    <location>
        <begin position="209"/>
        <end position="286"/>
    </location>
</feature>
<dbReference type="InterPro" id="IPR008242">
    <property type="entry name" value="Chor_mutase/pphenate_deHydtase"/>
</dbReference>
<dbReference type="FunFam" id="3.40.190.10:FF:000064">
    <property type="entry name" value="Prephenate dehydratase"/>
    <property type="match status" value="1"/>
</dbReference>
<dbReference type="Pfam" id="PF00800">
    <property type="entry name" value="PDT"/>
    <property type="match status" value="1"/>
</dbReference>
<evidence type="ECO:0000256" key="1">
    <source>
        <dbReference type="ARBA" id="ARBA00004741"/>
    </source>
</evidence>
<organism evidence="13 14">
    <name type="scientific">Actinomycetospora cinnamomea</name>
    <dbReference type="NCBI Taxonomy" id="663609"/>
    <lineage>
        <taxon>Bacteria</taxon>
        <taxon>Bacillati</taxon>
        <taxon>Actinomycetota</taxon>
        <taxon>Actinomycetes</taxon>
        <taxon>Pseudonocardiales</taxon>
        <taxon>Pseudonocardiaceae</taxon>
        <taxon>Actinomycetospora</taxon>
    </lineage>
</organism>
<evidence type="ECO:0000259" key="11">
    <source>
        <dbReference type="PROSITE" id="PS51171"/>
    </source>
</evidence>
<dbReference type="PROSITE" id="PS51171">
    <property type="entry name" value="PREPHENATE_DEHYDR_3"/>
    <property type="match status" value="1"/>
</dbReference>
<proteinExistence type="predicted"/>
<dbReference type="Gene3D" id="3.30.70.260">
    <property type="match status" value="1"/>
</dbReference>
<dbReference type="PROSITE" id="PS00858">
    <property type="entry name" value="PREPHENATE_DEHYDR_2"/>
    <property type="match status" value="1"/>
</dbReference>
<dbReference type="PROSITE" id="PS51671">
    <property type="entry name" value="ACT"/>
    <property type="match status" value="1"/>
</dbReference>
<evidence type="ECO:0000256" key="6">
    <source>
        <dbReference type="ARBA" id="ARBA00023222"/>
    </source>
</evidence>
<comment type="caution">
    <text evidence="13">The sequence shown here is derived from an EMBL/GenBank/DDBJ whole genome shotgun (WGS) entry which is preliminary data.</text>
</comment>
<dbReference type="PANTHER" id="PTHR21022:SF19">
    <property type="entry name" value="PREPHENATE DEHYDRATASE-RELATED"/>
    <property type="match status" value="1"/>
</dbReference>
<dbReference type="GO" id="GO:0004664">
    <property type="term" value="F:prephenate dehydratase activity"/>
    <property type="evidence" value="ECO:0007669"/>
    <property type="project" value="UniProtKB-UniRule"/>
</dbReference>
<dbReference type="Gene3D" id="3.40.190.10">
    <property type="entry name" value="Periplasmic binding protein-like II"/>
    <property type="match status" value="2"/>
</dbReference>
<dbReference type="Proteomes" id="UP000245639">
    <property type="component" value="Unassembled WGS sequence"/>
</dbReference>
<dbReference type="AlphaFoldDB" id="A0A2U1FBR0"/>